<keyword evidence="1" id="KW-0547">Nucleotide-binding</keyword>
<keyword evidence="7" id="KW-1185">Reference proteome</keyword>
<dbReference type="Proteomes" id="UP000198935">
    <property type="component" value="Unassembled WGS sequence"/>
</dbReference>
<dbReference type="Gene3D" id="3.30.450.40">
    <property type="match status" value="1"/>
</dbReference>
<evidence type="ECO:0000313" key="6">
    <source>
        <dbReference type="EMBL" id="SDY18880.1"/>
    </source>
</evidence>
<dbReference type="Gene3D" id="3.40.50.300">
    <property type="entry name" value="P-loop containing nucleotide triphosphate hydrolases"/>
    <property type="match status" value="1"/>
</dbReference>
<dbReference type="Gene3D" id="1.10.8.60">
    <property type="match status" value="1"/>
</dbReference>
<keyword evidence="4" id="KW-0804">Transcription</keyword>
<dbReference type="Gene3D" id="1.10.10.60">
    <property type="entry name" value="Homeodomain-like"/>
    <property type="match status" value="1"/>
</dbReference>
<dbReference type="PROSITE" id="PS00675">
    <property type="entry name" value="SIGMA54_INTERACT_1"/>
    <property type="match status" value="1"/>
</dbReference>
<dbReference type="Pfam" id="PF25601">
    <property type="entry name" value="AAA_lid_14"/>
    <property type="match status" value="1"/>
</dbReference>
<feature type="domain" description="Sigma-54 factor interaction" evidence="5">
    <location>
        <begin position="285"/>
        <end position="512"/>
    </location>
</feature>
<dbReference type="Pfam" id="PF02954">
    <property type="entry name" value="HTH_8"/>
    <property type="match status" value="1"/>
</dbReference>
<dbReference type="SMART" id="SM00382">
    <property type="entry name" value="AAA"/>
    <property type="match status" value="1"/>
</dbReference>
<evidence type="ECO:0000256" key="2">
    <source>
        <dbReference type="ARBA" id="ARBA00022840"/>
    </source>
</evidence>
<organism evidence="6 7">
    <name type="scientific">Evansella caseinilytica</name>
    <dbReference type="NCBI Taxonomy" id="1503961"/>
    <lineage>
        <taxon>Bacteria</taxon>
        <taxon>Bacillati</taxon>
        <taxon>Bacillota</taxon>
        <taxon>Bacilli</taxon>
        <taxon>Bacillales</taxon>
        <taxon>Bacillaceae</taxon>
        <taxon>Evansella</taxon>
    </lineage>
</organism>
<dbReference type="InterPro" id="IPR027417">
    <property type="entry name" value="P-loop_NTPase"/>
</dbReference>
<protein>
    <submittedName>
        <fullName evidence="6">Transcriptional regulator of acetoin/glycerol metabolism</fullName>
    </submittedName>
</protein>
<sequence>MASVIDVDSNPPYIATSWKRCHDHGLIPGKPADDQIVSGNKLKEIQQNSHSLLQHAIPQFLRLLPVLKRNQQIILLVNADGQIIHHEGDPVFATRAQSVQLQTGANWHENKKGTNAIGLSLIEEEPVIVEGDQHFFTENHFISCASSPIFSSAGELIGAVNISGHRNQDYMSALMMACLIAERIQTQLLLTEAKNENALIIQELEYTANLVTAPVLTLDSDKHIVRANHSARKILGKDCIGKTLKENSGFRIKTLEDNTSKVWRAVAVNQSEKKQGKRNYQFTDIFAACPVMKNAKNLARKAALTDFPILITGESGTGKELFAQSIHQESMRKNQPFIAVNCSAIPDSLVESELFGYERGAFTGANAEGKTGKFEAADQGTIFLDEIGDMSLRAQATLLRVIQEQAVTRVGSVKSKPINVRILAATHRNLLEEVKAGRFRADLYYRLRGIQILLPPLRERSDIGDLALHLLEQLTRGNGGGGLTSGAKKLLTTYPWPGNIRELNSILMNALFLADGLPIDVCHLYLDEQVGEADGRLMPEKAEEVKKGTAFHSLATAEKQTILQTLRLSDGNISKAAKMLNIGRNTLYRKINRYNISF</sequence>
<dbReference type="AlphaFoldDB" id="A0A1H3HTY3"/>
<dbReference type="InterPro" id="IPR029016">
    <property type="entry name" value="GAF-like_dom_sf"/>
</dbReference>
<evidence type="ECO:0000313" key="7">
    <source>
        <dbReference type="Proteomes" id="UP000198935"/>
    </source>
</evidence>
<reference evidence="7" key="1">
    <citation type="submission" date="2016-10" db="EMBL/GenBank/DDBJ databases">
        <authorList>
            <person name="Varghese N."/>
            <person name="Submissions S."/>
        </authorList>
    </citation>
    <scope>NUCLEOTIDE SEQUENCE [LARGE SCALE GENOMIC DNA]</scope>
    <source>
        <strain evidence="7">SP</strain>
    </source>
</reference>
<accession>A0A1H3HTY3</accession>
<evidence type="ECO:0000259" key="5">
    <source>
        <dbReference type="PROSITE" id="PS50045"/>
    </source>
</evidence>
<proteinExistence type="predicted"/>
<gene>
    <name evidence="6" type="ORF">SAMN05421736_101613</name>
</gene>
<keyword evidence="2" id="KW-0067">ATP-binding</keyword>
<dbReference type="InterPro" id="IPR002197">
    <property type="entry name" value="HTH_Fis"/>
</dbReference>
<keyword evidence="3" id="KW-0805">Transcription regulation</keyword>
<evidence type="ECO:0000256" key="3">
    <source>
        <dbReference type="ARBA" id="ARBA00023015"/>
    </source>
</evidence>
<dbReference type="STRING" id="1503961.SAMN05421736_101613"/>
<dbReference type="InterPro" id="IPR058031">
    <property type="entry name" value="AAA_lid_NorR"/>
</dbReference>
<dbReference type="InterPro" id="IPR002078">
    <property type="entry name" value="Sigma_54_int"/>
</dbReference>
<dbReference type="Pfam" id="PF00158">
    <property type="entry name" value="Sigma54_activat"/>
    <property type="match status" value="1"/>
</dbReference>
<dbReference type="GO" id="GO:0043565">
    <property type="term" value="F:sequence-specific DNA binding"/>
    <property type="evidence" value="ECO:0007669"/>
    <property type="project" value="InterPro"/>
</dbReference>
<dbReference type="SUPFAM" id="SSF52540">
    <property type="entry name" value="P-loop containing nucleoside triphosphate hydrolases"/>
    <property type="match status" value="1"/>
</dbReference>
<dbReference type="FunFam" id="3.40.50.300:FF:000006">
    <property type="entry name" value="DNA-binding transcriptional regulator NtrC"/>
    <property type="match status" value="1"/>
</dbReference>
<dbReference type="GO" id="GO:0006355">
    <property type="term" value="P:regulation of DNA-templated transcription"/>
    <property type="evidence" value="ECO:0007669"/>
    <property type="project" value="InterPro"/>
</dbReference>
<name>A0A1H3HTY3_9BACI</name>
<dbReference type="InterPro" id="IPR025662">
    <property type="entry name" value="Sigma_54_int_dom_ATP-bd_1"/>
</dbReference>
<dbReference type="PRINTS" id="PR01590">
    <property type="entry name" value="HTHFIS"/>
</dbReference>
<dbReference type="EMBL" id="FNPI01000001">
    <property type="protein sequence ID" value="SDY18880.1"/>
    <property type="molecule type" value="Genomic_DNA"/>
</dbReference>
<dbReference type="InterPro" id="IPR003593">
    <property type="entry name" value="AAA+_ATPase"/>
</dbReference>
<evidence type="ECO:0000256" key="1">
    <source>
        <dbReference type="ARBA" id="ARBA00022741"/>
    </source>
</evidence>
<dbReference type="PROSITE" id="PS50045">
    <property type="entry name" value="SIGMA54_INTERACT_4"/>
    <property type="match status" value="1"/>
</dbReference>
<evidence type="ECO:0000256" key="4">
    <source>
        <dbReference type="ARBA" id="ARBA00023163"/>
    </source>
</evidence>
<dbReference type="CDD" id="cd00009">
    <property type="entry name" value="AAA"/>
    <property type="match status" value="1"/>
</dbReference>
<dbReference type="SUPFAM" id="SSF46689">
    <property type="entry name" value="Homeodomain-like"/>
    <property type="match status" value="1"/>
</dbReference>
<dbReference type="PANTHER" id="PTHR32071">
    <property type="entry name" value="TRANSCRIPTIONAL REGULATORY PROTEIN"/>
    <property type="match status" value="1"/>
</dbReference>
<dbReference type="InterPro" id="IPR009057">
    <property type="entry name" value="Homeodomain-like_sf"/>
</dbReference>
<dbReference type="GO" id="GO:0005524">
    <property type="term" value="F:ATP binding"/>
    <property type="evidence" value="ECO:0007669"/>
    <property type="project" value="UniProtKB-KW"/>
</dbReference>